<organism evidence="10 11">
    <name type="scientific">Candida glabrata</name>
    <name type="common">Yeast</name>
    <name type="synonym">Torulopsis glabrata</name>
    <dbReference type="NCBI Taxonomy" id="5478"/>
    <lineage>
        <taxon>Eukaryota</taxon>
        <taxon>Fungi</taxon>
        <taxon>Dikarya</taxon>
        <taxon>Ascomycota</taxon>
        <taxon>Saccharomycotina</taxon>
        <taxon>Saccharomycetes</taxon>
        <taxon>Saccharomycetales</taxon>
        <taxon>Saccharomycetaceae</taxon>
        <taxon>Nakaseomyces</taxon>
    </lineage>
</organism>
<dbReference type="Pfam" id="PF10261">
    <property type="entry name" value="FIT"/>
    <property type="match status" value="1"/>
</dbReference>
<evidence type="ECO:0000256" key="5">
    <source>
        <dbReference type="ARBA" id="ARBA00022989"/>
    </source>
</evidence>
<evidence type="ECO:0000256" key="2">
    <source>
        <dbReference type="ARBA" id="ARBA00022692"/>
    </source>
</evidence>
<dbReference type="VEuPathDB" id="FungiDB:GVI51_I00143"/>
<dbReference type="EC" id="3.6.1.-" evidence="8"/>
<dbReference type="VEuPathDB" id="FungiDB:GWK60_L00143"/>
<feature type="active site" evidence="8">
    <location>
        <position position="251"/>
    </location>
</feature>
<dbReference type="AlphaFoldDB" id="A0A0W0CPZ3"/>
<dbReference type="GO" id="GO:0055091">
    <property type="term" value="P:phospholipid homeostasis"/>
    <property type="evidence" value="ECO:0007669"/>
    <property type="project" value="EnsemblFungi"/>
</dbReference>
<dbReference type="HAMAP" id="MF_03231">
    <property type="entry name" value="SCS3"/>
    <property type="match status" value="1"/>
</dbReference>
<dbReference type="Proteomes" id="UP000054886">
    <property type="component" value="Unassembled WGS sequence"/>
</dbReference>
<comment type="subcellular location">
    <subcellularLocation>
        <location evidence="1 8">Endoplasmic reticulum membrane</location>
        <topology evidence="1 8">Multi-pass membrane protein</topology>
    </subcellularLocation>
</comment>
<keyword evidence="6" id="KW-0443">Lipid metabolism</keyword>
<comment type="function">
    <text evidence="8">Fatty acyl-coenzyme A (CoA) diphosphatase that hydrolyzes fatty acyl-CoA to yield acyl-4'-phosphopantetheine and adenosine 3',5'-bisphosphate. Preferentially hydrolyzes unsaturated long-chain acyl-CoA substrates in the endoplasmic reticulum (ER) lumen. This catalytic activity is required for maintaining ER structure and for lipid droplets (LDs) biogenesis, which are lipid storage organelles involved in maintaining lipid and energy homeostasis. May directly bind to diacylglycerol (DAGs) and triacylglycerol, which is also important for LD biogenesis. May support directional budding of nacent LDs from the ER into the cytosol by reducing DAG levels at sites of LD formation. May play a role in the regulation of cell morphology and cytoskeletal organization. Involved in phospholipid biosynthesis.</text>
</comment>
<dbReference type="VEuPathDB" id="FungiDB:B1J91_I00330g"/>
<feature type="transmembrane region" description="Helical" evidence="9">
    <location>
        <begin position="326"/>
        <end position="347"/>
    </location>
</feature>
<dbReference type="VEuPathDB" id="FungiDB:CAGL0I00330g"/>
<feature type="transmembrane region" description="Helical" evidence="9">
    <location>
        <begin position="9"/>
        <end position="30"/>
    </location>
</feature>
<evidence type="ECO:0000256" key="8">
    <source>
        <dbReference type="HAMAP-Rule" id="MF_03231"/>
    </source>
</evidence>
<comment type="catalytic activity">
    <reaction evidence="8">
        <text>(5Z,8Z,11Z,14Z)-eicosatetraenoyl-CoA + H2O = S-(5Z,8Z,11Z,14Z-eicosatetraenoyl)-4'-phosphopantetheine + adenosine 3',5'-bisphosphate + 2 H(+)</text>
        <dbReference type="Rhea" id="RHEA:65568"/>
        <dbReference type="ChEBI" id="CHEBI:15377"/>
        <dbReference type="ChEBI" id="CHEBI:15378"/>
        <dbReference type="ChEBI" id="CHEBI:57368"/>
        <dbReference type="ChEBI" id="CHEBI:58343"/>
        <dbReference type="ChEBI" id="CHEBI:156554"/>
    </reaction>
</comment>
<keyword evidence="8" id="KW-1208">Phospholipid metabolism</keyword>
<keyword evidence="3 8" id="KW-0378">Hydrolase</keyword>
<dbReference type="EMBL" id="LLZZ01000111">
    <property type="protein sequence ID" value="KTB06104.1"/>
    <property type="molecule type" value="Genomic_DNA"/>
</dbReference>
<keyword evidence="8" id="KW-0594">Phospholipid biosynthesis</keyword>
<dbReference type="GO" id="GO:0010945">
    <property type="term" value="F:coenzyme A diphosphatase activity"/>
    <property type="evidence" value="ECO:0007669"/>
    <property type="project" value="InterPro"/>
</dbReference>
<evidence type="ECO:0000256" key="6">
    <source>
        <dbReference type="ARBA" id="ARBA00023098"/>
    </source>
</evidence>
<keyword evidence="5 8" id="KW-1133">Transmembrane helix</keyword>
<accession>A0A0W0CPZ3</accession>
<evidence type="ECO:0000256" key="1">
    <source>
        <dbReference type="ARBA" id="ARBA00004477"/>
    </source>
</evidence>
<feature type="transmembrane region" description="Helical" evidence="9">
    <location>
        <begin position="353"/>
        <end position="369"/>
    </location>
</feature>
<dbReference type="InterPro" id="IPR019388">
    <property type="entry name" value="FIT"/>
</dbReference>
<keyword evidence="7 8" id="KW-0472">Membrane</keyword>
<evidence type="ECO:0000256" key="3">
    <source>
        <dbReference type="ARBA" id="ARBA00022801"/>
    </source>
</evidence>
<feature type="active site" evidence="8">
    <location>
        <position position="348"/>
    </location>
</feature>
<dbReference type="PANTHER" id="PTHR23129:SF0">
    <property type="entry name" value="ACYL-COENZYME A DIPHOSPHATASE FITM2"/>
    <property type="match status" value="1"/>
</dbReference>
<dbReference type="GO" id="GO:0008654">
    <property type="term" value="P:phospholipid biosynthetic process"/>
    <property type="evidence" value="ECO:0007669"/>
    <property type="project" value="UniProtKB-KW"/>
</dbReference>
<comment type="catalytic activity">
    <reaction evidence="8">
        <text>hexadecanoyl-CoA + H2O = S-hexadecanoyl-4'-phosphopantetheine + adenosine 3',5'-bisphosphate + 2 H(+)</text>
        <dbReference type="Rhea" id="RHEA:50032"/>
        <dbReference type="ChEBI" id="CHEBI:15377"/>
        <dbReference type="ChEBI" id="CHEBI:15378"/>
        <dbReference type="ChEBI" id="CHEBI:57379"/>
        <dbReference type="ChEBI" id="CHEBI:58343"/>
        <dbReference type="ChEBI" id="CHEBI:132018"/>
    </reaction>
</comment>
<keyword evidence="2 8" id="KW-0812">Transmembrane</keyword>
<comment type="catalytic activity">
    <reaction evidence="8">
        <text>(9Z)-octadecenoyl-CoA + H2O = S-(9Z-octadecenoyl)-4'-phosphopantetheine + adenosine 3',5'-bisphosphate + 2 H(+)</text>
        <dbReference type="Rhea" id="RHEA:65564"/>
        <dbReference type="ChEBI" id="CHEBI:15377"/>
        <dbReference type="ChEBI" id="CHEBI:15378"/>
        <dbReference type="ChEBI" id="CHEBI:57387"/>
        <dbReference type="ChEBI" id="CHEBI:58343"/>
        <dbReference type="ChEBI" id="CHEBI:156553"/>
    </reaction>
</comment>
<evidence type="ECO:0000256" key="7">
    <source>
        <dbReference type="ARBA" id="ARBA00023136"/>
    </source>
</evidence>
<keyword evidence="4 8" id="KW-0256">Endoplasmic reticulum</keyword>
<protein>
    <recommendedName>
        <fullName evidence="8">Acyl-coenzyme A diphosphatase SCS3</fullName>
        <ecNumber evidence="8">3.6.1.-</ecNumber>
    </recommendedName>
    <alternativeName>
        <fullName evidence="8">FIT family protein SCS3</fullName>
    </alternativeName>
</protein>
<comment type="caution">
    <text evidence="10">The sequence shown here is derived from an EMBL/GenBank/DDBJ whole genome shotgun (WGS) entry which is preliminary data.</text>
</comment>
<dbReference type="GO" id="GO:0005788">
    <property type="term" value="C:endoplasmic reticulum lumen"/>
    <property type="evidence" value="ECO:0007669"/>
    <property type="project" value="EnsemblFungi"/>
</dbReference>
<name>A0A0W0CPZ3_CANGB</name>
<dbReference type="InterPro" id="IPR046400">
    <property type="entry name" value="SCS3"/>
</dbReference>
<evidence type="ECO:0000256" key="4">
    <source>
        <dbReference type="ARBA" id="ARBA00022824"/>
    </source>
</evidence>
<feature type="transmembrane region" description="Helical" evidence="9">
    <location>
        <begin position="78"/>
        <end position="97"/>
    </location>
</feature>
<comment type="similarity">
    <text evidence="8">Belongs to the FIT family. Fungal FIT2B/SCS3 subfamily.</text>
</comment>
<evidence type="ECO:0000313" key="11">
    <source>
        <dbReference type="Proteomes" id="UP000054886"/>
    </source>
</evidence>
<comment type="catalytic activity">
    <reaction evidence="8">
        <text>an acyl-CoA + H2O = an acyl-4'-phosphopantetheine + adenosine 3',5'-bisphosphate + 2 H(+)</text>
        <dbReference type="Rhea" id="RHEA:50044"/>
        <dbReference type="ChEBI" id="CHEBI:15377"/>
        <dbReference type="ChEBI" id="CHEBI:15378"/>
        <dbReference type="ChEBI" id="CHEBI:58342"/>
        <dbReference type="ChEBI" id="CHEBI:58343"/>
        <dbReference type="ChEBI" id="CHEBI:132023"/>
    </reaction>
</comment>
<reference evidence="10 11" key="1">
    <citation type="submission" date="2015-10" db="EMBL/GenBank/DDBJ databases">
        <title>Draft genomes sequences of Candida glabrata isolates 1A, 1B, 2A, 2B, 3A and 3B.</title>
        <authorList>
            <person name="Haavelsrud O.E."/>
            <person name="Gaustad P."/>
        </authorList>
    </citation>
    <scope>NUCLEOTIDE SEQUENCE [LARGE SCALE GENOMIC DNA]</scope>
    <source>
        <strain evidence="10">910700640</strain>
    </source>
</reference>
<proteinExistence type="inferred from homology"/>
<dbReference type="PANTHER" id="PTHR23129">
    <property type="entry name" value="ACYL-COENZYME A DIPHOSPHATASE FITM2"/>
    <property type="match status" value="1"/>
</dbReference>
<dbReference type="GO" id="GO:0005789">
    <property type="term" value="C:endoplasmic reticulum membrane"/>
    <property type="evidence" value="ECO:0007669"/>
    <property type="project" value="UniProtKB-SubCell"/>
</dbReference>
<evidence type="ECO:0000313" key="10">
    <source>
        <dbReference type="EMBL" id="KTB06104.1"/>
    </source>
</evidence>
<evidence type="ECO:0000256" key="9">
    <source>
        <dbReference type="SAM" id="Phobius"/>
    </source>
</evidence>
<dbReference type="GO" id="GO:0140042">
    <property type="term" value="P:lipid droplet formation"/>
    <property type="evidence" value="ECO:0007669"/>
    <property type="project" value="UniProtKB-UniRule"/>
</dbReference>
<feature type="transmembrane region" description="Helical" evidence="9">
    <location>
        <begin position="50"/>
        <end position="66"/>
    </location>
</feature>
<gene>
    <name evidence="8" type="primary">SCS3</name>
    <name evidence="8" type="synonym">FIT2B</name>
    <name evidence="10" type="ORF">AO440_002356</name>
</gene>
<keyword evidence="8" id="KW-0444">Lipid biosynthesis</keyword>
<feature type="transmembrane region" description="Helical" evidence="9">
    <location>
        <begin position="252"/>
        <end position="278"/>
    </location>
</feature>
<sequence length="371" mass="43171">MQTESVYRWVLLGICPTILILGNIIYMAYLDGPIAVNKDGFVNRILVKRGWFWTTVIGWLCILRYDAKRQWKSSLKRYLILTLWWYVFTQGILWFDIPPIMDLIFKYSGGSCNFDIYDSDGNVNLKFQDSWRRRIKSWRMIYDKVKDYQKNGKNPLAVDSKLMDFVTGSIEKAIEHYSYHIKSNIMIKEISRLLSDLNITYSTEQINDFIKNFISNTTVGNSSGANSTLDNSFACRINGGYWQGGHDPSGHIFLLTLMILFLVGESKQFIVGAVMRVVDTRKYVMDKIKKICNEPMTNASVYERRVRKLMRCVSFSASYILWENPVILLLLLLAIWVWNFVITVIVFHTLTEQLSGLFFAYVVGALLYYDY</sequence>